<organism evidence="2">
    <name type="scientific">Tanacetum cinerariifolium</name>
    <name type="common">Dalmatian daisy</name>
    <name type="synonym">Chrysanthemum cinerariifolium</name>
    <dbReference type="NCBI Taxonomy" id="118510"/>
    <lineage>
        <taxon>Eukaryota</taxon>
        <taxon>Viridiplantae</taxon>
        <taxon>Streptophyta</taxon>
        <taxon>Embryophyta</taxon>
        <taxon>Tracheophyta</taxon>
        <taxon>Spermatophyta</taxon>
        <taxon>Magnoliopsida</taxon>
        <taxon>eudicotyledons</taxon>
        <taxon>Gunneridae</taxon>
        <taxon>Pentapetalae</taxon>
        <taxon>asterids</taxon>
        <taxon>campanulids</taxon>
        <taxon>Asterales</taxon>
        <taxon>Asteraceae</taxon>
        <taxon>Asteroideae</taxon>
        <taxon>Anthemideae</taxon>
        <taxon>Anthemidinae</taxon>
        <taxon>Tanacetum</taxon>
    </lineage>
</organism>
<feature type="compositionally biased region" description="Low complexity" evidence="1">
    <location>
        <begin position="39"/>
        <end position="48"/>
    </location>
</feature>
<evidence type="ECO:0000256" key="1">
    <source>
        <dbReference type="SAM" id="MobiDB-lite"/>
    </source>
</evidence>
<feature type="compositionally biased region" description="Acidic residues" evidence="1">
    <location>
        <begin position="256"/>
        <end position="267"/>
    </location>
</feature>
<feature type="compositionally biased region" description="Acidic residues" evidence="1">
    <location>
        <begin position="234"/>
        <end position="247"/>
    </location>
</feature>
<feature type="compositionally biased region" description="Polar residues" evidence="1">
    <location>
        <begin position="123"/>
        <end position="132"/>
    </location>
</feature>
<feature type="compositionally biased region" description="Acidic residues" evidence="1">
    <location>
        <begin position="198"/>
        <end position="209"/>
    </location>
</feature>
<feature type="region of interest" description="Disordered" evidence="1">
    <location>
        <begin position="472"/>
        <end position="556"/>
    </location>
</feature>
<feature type="compositionally biased region" description="Low complexity" evidence="1">
    <location>
        <begin position="507"/>
        <end position="523"/>
    </location>
</feature>
<sequence>MKVVSRHQATQQYGAILPIELTTDEIRNSKAYKEYYAYATGKAAPKPKASARKKKGDSASSTTPLTLTPTTIVVSAPRLSATAKGKQPTRATTPTEPTDMERTEVEQLKIVLKRSRQEKHISQQRGSGTDEGTGSRPGFPDVPSDDSAEELSWNSFDDEEGDEQTKGRDESEGESDDGSDDGSDDDDNETVKAGSESDKDDDDNDDEEELTKKDDEETESGKGSDEVSESERESVDEETRQEEEESFDSIPITPEGSEDESNDEEDQELRLSEEARIQEEEEADELYRDVNINQGRGLQVTQNVEDSHVTLTLVNPDGPQESSSMSSFVTSMLNLTSDVGVESIFTTASSPIVSLQTPTPIMTPSTIATIATSTFRFDERLRSLETTFSEYRQTNPFIDAVSAIPDIVHQTSYAIAADLSEMELKKILIEKMEGNKSIQRSNEQRNLYKVLVKAYDPDKAILDTYGESTILKRRREDDDQEGPSAGSDRGSKRKKDGGEHASASTPSKTTTGGAGRSTTGSQSRQPSASESAFAEEPVQTTCQMKEPPHPVFETGADDQPIVQTSQHPEWFSQPRRPPSPDRDWNKTMPAAQGDAQSWISNLARKTDARSSFNELLDTPIDFSNFIMNRLNVDTLTPELLAGPTYELMRGSCTSLTELLGQPRRSTVST</sequence>
<accession>A0A699K3E8</accession>
<feature type="compositionally biased region" description="Low complexity" evidence="1">
    <location>
        <begin position="60"/>
        <end position="71"/>
    </location>
</feature>
<feature type="compositionally biased region" description="Basic and acidic residues" evidence="1">
    <location>
        <begin position="210"/>
        <end position="233"/>
    </location>
</feature>
<name>A0A699K3E8_TANCI</name>
<gene>
    <name evidence="2" type="ORF">Tci_645412</name>
</gene>
<feature type="region of interest" description="Disordered" evidence="1">
    <location>
        <begin position="39"/>
        <end position="271"/>
    </location>
</feature>
<dbReference type="AlphaFoldDB" id="A0A699K3E8"/>
<evidence type="ECO:0000313" key="2">
    <source>
        <dbReference type="EMBL" id="GFA73440.1"/>
    </source>
</evidence>
<protein>
    <submittedName>
        <fullName evidence="2">Uncharacterized protein</fullName>
    </submittedName>
</protein>
<proteinExistence type="predicted"/>
<reference evidence="2" key="1">
    <citation type="journal article" date="2019" name="Sci. Rep.">
        <title>Draft genome of Tanacetum cinerariifolium, the natural source of mosquito coil.</title>
        <authorList>
            <person name="Yamashiro T."/>
            <person name="Shiraishi A."/>
            <person name="Satake H."/>
            <person name="Nakayama K."/>
        </authorList>
    </citation>
    <scope>NUCLEOTIDE SEQUENCE</scope>
</reference>
<dbReference type="EMBL" id="BKCJ010477857">
    <property type="protein sequence ID" value="GFA73440.1"/>
    <property type="molecule type" value="Genomic_DNA"/>
</dbReference>
<comment type="caution">
    <text evidence="2">The sequence shown here is derived from an EMBL/GenBank/DDBJ whole genome shotgun (WGS) entry which is preliminary data.</text>
</comment>
<feature type="compositionally biased region" description="Acidic residues" evidence="1">
    <location>
        <begin position="171"/>
        <end position="188"/>
    </location>
</feature>